<dbReference type="InterPro" id="IPR011047">
    <property type="entry name" value="Quinoprotein_ADH-like_sf"/>
</dbReference>
<feature type="transmembrane region" description="Helical" evidence="4">
    <location>
        <begin position="747"/>
        <end position="767"/>
    </location>
</feature>
<dbReference type="OrthoDB" id="9806995at2"/>
<dbReference type="RefSeq" id="WP_115828799.1">
    <property type="nucleotide sequence ID" value="NZ_QNUL01000001.1"/>
</dbReference>
<evidence type="ECO:0000256" key="2">
    <source>
        <dbReference type="ARBA" id="ARBA00012438"/>
    </source>
</evidence>
<keyword evidence="5" id="KW-0732">Signal</keyword>
<evidence type="ECO:0000256" key="1">
    <source>
        <dbReference type="ARBA" id="ARBA00000085"/>
    </source>
</evidence>
<dbReference type="InterPro" id="IPR011123">
    <property type="entry name" value="Y_Y_Y"/>
</dbReference>
<dbReference type="Pfam" id="PF07495">
    <property type="entry name" value="Y_Y_Y"/>
    <property type="match status" value="1"/>
</dbReference>
<dbReference type="AlphaFoldDB" id="A0A3D8YJF5"/>
<dbReference type="EMBL" id="QNUL01000001">
    <property type="protein sequence ID" value="REA64191.1"/>
    <property type="molecule type" value="Genomic_DNA"/>
</dbReference>
<dbReference type="Pfam" id="PF02518">
    <property type="entry name" value="HATPase_c"/>
    <property type="match status" value="1"/>
</dbReference>
<comment type="catalytic activity">
    <reaction evidence="1">
        <text>ATP + protein L-histidine = ADP + protein N-phospho-L-histidine.</text>
        <dbReference type="EC" id="2.7.13.3"/>
    </reaction>
</comment>
<dbReference type="CDD" id="cd00075">
    <property type="entry name" value="HATPase"/>
    <property type="match status" value="1"/>
</dbReference>
<dbReference type="Gene3D" id="3.30.565.10">
    <property type="entry name" value="Histidine kinase-like ATPase, C-terminal domain"/>
    <property type="match status" value="1"/>
</dbReference>
<evidence type="ECO:0000313" key="7">
    <source>
        <dbReference type="EMBL" id="REA64191.1"/>
    </source>
</evidence>
<name>A0A3D8YJF5_9BACT</name>
<feature type="coiled-coil region" evidence="3">
    <location>
        <begin position="771"/>
        <end position="819"/>
    </location>
</feature>
<dbReference type="InterPro" id="IPR013783">
    <property type="entry name" value="Ig-like_fold"/>
</dbReference>
<keyword evidence="3" id="KW-0175">Coiled coil</keyword>
<feature type="signal peptide" evidence="5">
    <location>
        <begin position="1"/>
        <end position="25"/>
    </location>
</feature>
<feature type="chain" id="PRO_5017810805" description="histidine kinase" evidence="5">
    <location>
        <begin position="26"/>
        <end position="1251"/>
    </location>
</feature>
<feature type="domain" description="Histidine kinase" evidence="6">
    <location>
        <begin position="1007"/>
        <end position="1251"/>
    </location>
</feature>
<feature type="coiled-coil region" evidence="3">
    <location>
        <begin position="971"/>
        <end position="998"/>
    </location>
</feature>
<evidence type="ECO:0000256" key="5">
    <source>
        <dbReference type="SAM" id="SignalP"/>
    </source>
</evidence>
<dbReference type="EC" id="2.7.13.3" evidence="2"/>
<proteinExistence type="predicted"/>
<keyword evidence="4" id="KW-0472">Membrane</keyword>
<accession>A0A3D8YJF5</accession>
<dbReference type="Gene3D" id="1.10.287.130">
    <property type="match status" value="1"/>
</dbReference>
<dbReference type="SUPFAM" id="SSF55874">
    <property type="entry name" value="ATPase domain of HSP90 chaperone/DNA topoisomerase II/histidine kinase"/>
    <property type="match status" value="1"/>
</dbReference>
<dbReference type="PROSITE" id="PS50109">
    <property type="entry name" value="HIS_KIN"/>
    <property type="match status" value="1"/>
</dbReference>
<dbReference type="InterPro" id="IPR004358">
    <property type="entry name" value="Sig_transdc_His_kin-like_C"/>
</dbReference>
<keyword evidence="8" id="KW-1185">Reference proteome</keyword>
<reference evidence="7 8" key="1">
    <citation type="submission" date="2018-07" db="EMBL/GenBank/DDBJ databases">
        <title>Dyadobacter roseus sp. nov., isolated from rose rhizosphere soil.</title>
        <authorList>
            <person name="Chen L."/>
        </authorList>
    </citation>
    <scope>NUCLEOTIDE SEQUENCE [LARGE SCALE GENOMIC DNA]</scope>
    <source>
        <strain evidence="7 8">RS19</strain>
    </source>
</reference>
<dbReference type="Proteomes" id="UP000256373">
    <property type="component" value="Unassembled WGS sequence"/>
</dbReference>
<evidence type="ECO:0000259" key="6">
    <source>
        <dbReference type="PROSITE" id="PS50109"/>
    </source>
</evidence>
<dbReference type="SUPFAM" id="SSF50998">
    <property type="entry name" value="Quinoprotein alcohol dehydrogenase-like"/>
    <property type="match status" value="1"/>
</dbReference>
<dbReference type="Gene3D" id="3.30.450.40">
    <property type="match status" value="1"/>
</dbReference>
<gene>
    <name evidence="7" type="ORF">DSL64_01160</name>
</gene>
<dbReference type="SUPFAM" id="SSF55781">
    <property type="entry name" value="GAF domain-like"/>
    <property type="match status" value="1"/>
</dbReference>
<keyword evidence="4" id="KW-1133">Transmembrane helix</keyword>
<dbReference type="InterPro" id="IPR005467">
    <property type="entry name" value="His_kinase_dom"/>
</dbReference>
<comment type="caution">
    <text evidence="7">The sequence shown here is derived from an EMBL/GenBank/DDBJ whole genome shotgun (WGS) entry which is preliminary data.</text>
</comment>
<protein>
    <recommendedName>
        <fullName evidence="2">histidine kinase</fullName>
        <ecNumber evidence="2">2.7.13.3</ecNumber>
    </recommendedName>
</protein>
<dbReference type="SMART" id="SM00387">
    <property type="entry name" value="HATPase_c"/>
    <property type="match status" value="1"/>
</dbReference>
<dbReference type="PANTHER" id="PTHR43065:SF42">
    <property type="entry name" value="TWO-COMPONENT SENSOR PPRA"/>
    <property type="match status" value="1"/>
</dbReference>
<sequence>MKFNKLILLKVIVYCTALIAPAVTAQPILSRDKEMGHPLSKVYVPADYNAHGQNFSITQDRSGVIYLANFAGVLEYDGVNWRTILTENISRVSSLLTDQKGRVLVGANGEFGYLGYDSVGVHKFVSLSRLIKQKIGPITQILEMKDRIYFISADAWYIWDGKKVRIQKNNFQTSTAFKLNDKVIVYSRNLGLINVDGTTLTQISKAQDVPVLLDVVALIPLNDAGALVVTTNQGIFKLVNDRLQILGGDANAQLITNKATYAIRLADGSIAVSMLTGGLLVLSKEGNLLYPLLSGGVIQDSQVSFLFTDRDGYLWLALNDGIGKMNVPSPISRYDATNGLKGEVTSVTRFNGKLYVGTLYGLYYIENNRVKQVESFKGSVLAFEKTADALLVATSRGVVRWSLGGGSRHISSDFSLSVSISESNPDKAYAGLQNGLEEITKTAGGWAVSKVKGIDDQVVGIKEEGNQLWLETLSSGILKWDRQSGKIKRYTEKEGLKSQLYNKISGYGTNLIVADKDGIFVYKPESDRFEPYNILNKKSDVTNSWYDQLIEDGEHNIWATRGDKREIAFFKNVGGSTPSFTKIQQPFMPVSGISFQVLYPDQDEVLWAGGDQGLYRIDLKVKRNYTHKYPTLIRELSTSTGKLTNGGVIFPDSSNGRKQPAIVIDNDKNSVAIEYALPSYHVNQEVEYQIFLENFDKNWSEWSELTHKEYSGLRPGKYNFKVRGRDIYGNISQEAIVPITIRTPWFFTWWMGLVYISVFSFMVYYAVRWRLRAVIREKQGLENLIRERTEEVVNQKEELEKQSEELSSTNDQLERIDDLVKSINGEVNTGKLFQMVLERLCLFQNVDSACALIHNRSSDSYQFLAMAGTVDPASVEDVRLTYDQAAQRYVENGVEVYEDIFLKNNFRYENLNNSIDDIYAPKSLITILIRVEGSVKSFITLENMDYENAFHERDFHMVKNLKEHLIGAYIKTNILENLENTLSNLKSTQEELIRQERLASVGQLTKGIVDRILNPLNYINNFSMSSGLILKEITEVTDKHHEAFSEDDRDDLDSGLDMLKKNLEKIYEHGNSTTRIVKDMQKLLKGKSTEFLVTELNPFLETKARSAVQEVMNEYKGASVKLTLELDSEAAKVSLLPYEFSQVLVNLISNACYTVIEKTKLVKDFEPEVKVISNLCDFGVRVAVRDNGRGIPVKETEQLFNPFFTTKPTSKGTGLGLYMSKDIIEFHKGRMSADSKEGEFTQINIFLPIVG</sequence>
<dbReference type="PANTHER" id="PTHR43065">
    <property type="entry name" value="SENSOR HISTIDINE KINASE"/>
    <property type="match status" value="1"/>
</dbReference>
<dbReference type="PRINTS" id="PR00344">
    <property type="entry name" value="BCTRLSENSOR"/>
</dbReference>
<evidence type="ECO:0000256" key="3">
    <source>
        <dbReference type="SAM" id="Coils"/>
    </source>
</evidence>
<organism evidence="7 8">
    <name type="scientific">Dyadobacter luteus</name>
    <dbReference type="NCBI Taxonomy" id="2259619"/>
    <lineage>
        <taxon>Bacteria</taxon>
        <taxon>Pseudomonadati</taxon>
        <taxon>Bacteroidota</taxon>
        <taxon>Cytophagia</taxon>
        <taxon>Cytophagales</taxon>
        <taxon>Spirosomataceae</taxon>
        <taxon>Dyadobacter</taxon>
    </lineage>
</organism>
<dbReference type="GO" id="GO:0004673">
    <property type="term" value="F:protein histidine kinase activity"/>
    <property type="evidence" value="ECO:0007669"/>
    <property type="project" value="UniProtKB-EC"/>
</dbReference>
<evidence type="ECO:0000256" key="4">
    <source>
        <dbReference type="SAM" id="Phobius"/>
    </source>
</evidence>
<dbReference type="InterPro" id="IPR029016">
    <property type="entry name" value="GAF-like_dom_sf"/>
</dbReference>
<dbReference type="Gene3D" id="2.60.40.10">
    <property type="entry name" value="Immunoglobulins"/>
    <property type="match status" value="1"/>
</dbReference>
<dbReference type="InterPro" id="IPR003594">
    <property type="entry name" value="HATPase_dom"/>
</dbReference>
<dbReference type="InterPro" id="IPR015943">
    <property type="entry name" value="WD40/YVTN_repeat-like_dom_sf"/>
</dbReference>
<evidence type="ECO:0000313" key="8">
    <source>
        <dbReference type="Proteomes" id="UP000256373"/>
    </source>
</evidence>
<keyword evidence="4" id="KW-0812">Transmembrane</keyword>
<dbReference type="InterPro" id="IPR036890">
    <property type="entry name" value="HATPase_C_sf"/>
</dbReference>
<dbReference type="Gene3D" id="2.130.10.10">
    <property type="entry name" value="YVTN repeat-like/Quinoprotein amine dehydrogenase"/>
    <property type="match status" value="2"/>
</dbReference>